<proteinExistence type="inferred from homology"/>
<dbReference type="Proteomes" id="UP000813462">
    <property type="component" value="Unassembled WGS sequence"/>
</dbReference>
<organism evidence="3 4">
    <name type="scientific">Ziziphus jujuba var. spinosa</name>
    <dbReference type="NCBI Taxonomy" id="714518"/>
    <lineage>
        <taxon>Eukaryota</taxon>
        <taxon>Viridiplantae</taxon>
        <taxon>Streptophyta</taxon>
        <taxon>Embryophyta</taxon>
        <taxon>Tracheophyta</taxon>
        <taxon>Spermatophyta</taxon>
        <taxon>Magnoliopsida</taxon>
        <taxon>eudicotyledons</taxon>
        <taxon>Gunneridae</taxon>
        <taxon>Pentapetalae</taxon>
        <taxon>rosids</taxon>
        <taxon>fabids</taxon>
        <taxon>Rosales</taxon>
        <taxon>Rhamnaceae</taxon>
        <taxon>Paliureae</taxon>
        <taxon>Ziziphus</taxon>
    </lineage>
</organism>
<comment type="caution">
    <text evidence="3">The sequence shown here is derived from an EMBL/GenBank/DDBJ whole genome shotgun (WGS) entry which is preliminary data.</text>
</comment>
<dbReference type="CDD" id="cd03784">
    <property type="entry name" value="GT1_Gtf-like"/>
    <property type="match status" value="1"/>
</dbReference>
<dbReference type="OrthoDB" id="5835829at2759"/>
<dbReference type="AlphaFoldDB" id="A0A978VPK8"/>
<dbReference type="FunFam" id="3.40.50.2000:FF:000120">
    <property type="entry name" value="UDP-glycosyltransferase 76C1"/>
    <property type="match status" value="1"/>
</dbReference>
<dbReference type="PANTHER" id="PTHR11926">
    <property type="entry name" value="GLUCOSYL/GLUCURONOSYL TRANSFERASES"/>
    <property type="match status" value="1"/>
</dbReference>
<evidence type="ECO:0008006" key="5">
    <source>
        <dbReference type="Google" id="ProtNLM"/>
    </source>
</evidence>
<evidence type="ECO:0000256" key="1">
    <source>
        <dbReference type="ARBA" id="ARBA00009995"/>
    </source>
</evidence>
<name>A0A978VPK8_ZIZJJ</name>
<dbReference type="InterPro" id="IPR002213">
    <property type="entry name" value="UDP_glucos_trans"/>
</dbReference>
<dbReference type="EMBL" id="JAEACU010000003">
    <property type="protein sequence ID" value="KAH7537483.1"/>
    <property type="molecule type" value="Genomic_DNA"/>
</dbReference>
<dbReference type="Pfam" id="PF00201">
    <property type="entry name" value="UDPGT"/>
    <property type="match status" value="1"/>
</dbReference>
<dbReference type="FunFam" id="3.40.50.2000:FF:000060">
    <property type="entry name" value="Glycosyltransferase"/>
    <property type="match status" value="1"/>
</dbReference>
<dbReference type="SUPFAM" id="SSF53756">
    <property type="entry name" value="UDP-Glycosyltransferase/glycogen phosphorylase"/>
    <property type="match status" value="1"/>
</dbReference>
<dbReference type="PANTHER" id="PTHR11926:SF1464">
    <property type="entry name" value="UDP-GLYCOSYLTRANSFERASE 76B1-LIKE"/>
    <property type="match status" value="1"/>
</dbReference>
<sequence>MQQRLGQQIILFPLPLQGHLNPMLQLANLLYSKGFSITIVHTEFNSPNPANHPNFTFHAIADGLKGSQASTQDSVVLVSLLNINCFTPFHDWLSELLSSKISDGESITCLITDAIWHFAQGVADRLNIPRLVLKTSSVSSFAGFAAIPLLLEKGYLPKRESLLEEPVPELPPLRVKDLPVIKTHDPEDFYGLMSSVERETNASAGIIWNTFEQLEETSLNKLRQEIGIPIFPVGPLHKFFTASSSRLLAQDLSSISWLNQQATNTVLYVSFGSLATITETEFLEIAWGLANSKQPFLWVVRPGLVCNSEWLEPLPKGFLKMVGGRGKIIKWAPQQEVLAHPAIGGFWTHSGWNSTLESLCEGVPMICFPCIGDQMVNSRYVSHIWKVGVSLEKRLKREEIEREIRRVMVENEGQEMRERIMYWKEKLNSCSRQGGSSYNYLESLAAYISSF</sequence>
<gene>
    <name evidence="3" type="ORF">FEM48_Zijuj03G0097800</name>
</gene>
<reference evidence="3" key="1">
    <citation type="journal article" date="2021" name="Front. Plant Sci.">
        <title>Chromosome-Scale Genome Assembly for Chinese Sour Jujube and Insights Into Its Genome Evolution and Domestication Signature.</title>
        <authorList>
            <person name="Shen L.-Y."/>
            <person name="Luo H."/>
            <person name="Wang X.-L."/>
            <person name="Wang X.-M."/>
            <person name="Qiu X.-J."/>
            <person name="Liu H."/>
            <person name="Zhou S.-S."/>
            <person name="Jia K.-H."/>
            <person name="Nie S."/>
            <person name="Bao Y.-T."/>
            <person name="Zhang R.-G."/>
            <person name="Yun Q.-Z."/>
            <person name="Chai Y.-H."/>
            <person name="Lu J.-Y."/>
            <person name="Li Y."/>
            <person name="Zhao S.-W."/>
            <person name="Mao J.-F."/>
            <person name="Jia S.-G."/>
            <person name="Mao Y.-M."/>
        </authorList>
    </citation>
    <scope>NUCLEOTIDE SEQUENCE</scope>
    <source>
        <strain evidence="3">AT0</strain>
        <tissue evidence="3">Leaf</tissue>
    </source>
</reference>
<comment type="similarity">
    <text evidence="1">Belongs to the UDP-glycosyltransferase family.</text>
</comment>
<evidence type="ECO:0000313" key="4">
    <source>
        <dbReference type="Proteomes" id="UP000813462"/>
    </source>
</evidence>
<dbReference type="GO" id="GO:0080044">
    <property type="term" value="F:quercetin 7-O-glucosyltransferase activity"/>
    <property type="evidence" value="ECO:0007669"/>
    <property type="project" value="TreeGrafter"/>
</dbReference>
<dbReference type="Gene3D" id="3.40.50.2000">
    <property type="entry name" value="Glycogen Phosphorylase B"/>
    <property type="match status" value="2"/>
</dbReference>
<protein>
    <recommendedName>
        <fullName evidence="5">UDP-glycosyltransferase 76B1-like</fullName>
    </recommendedName>
</protein>
<keyword evidence="2" id="KW-0808">Transferase</keyword>
<evidence type="ECO:0000313" key="3">
    <source>
        <dbReference type="EMBL" id="KAH7537483.1"/>
    </source>
</evidence>
<accession>A0A978VPK8</accession>
<evidence type="ECO:0000256" key="2">
    <source>
        <dbReference type="ARBA" id="ARBA00022679"/>
    </source>
</evidence>
<dbReference type="GO" id="GO:0080043">
    <property type="term" value="F:quercetin 3-O-glucosyltransferase activity"/>
    <property type="evidence" value="ECO:0007669"/>
    <property type="project" value="TreeGrafter"/>
</dbReference>